<dbReference type="GO" id="GO:0043565">
    <property type="term" value="F:sequence-specific DNA binding"/>
    <property type="evidence" value="ECO:0007669"/>
    <property type="project" value="InterPro"/>
</dbReference>
<proteinExistence type="predicted"/>
<feature type="domain" description="HTH asnC-type" evidence="4">
    <location>
        <begin position="7"/>
        <end position="69"/>
    </location>
</feature>
<dbReference type="PANTHER" id="PTHR30154">
    <property type="entry name" value="LEUCINE-RESPONSIVE REGULATORY PROTEIN"/>
    <property type="match status" value="1"/>
</dbReference>
<keyword evidence="1" id="KW-0805">Transcription regulation</keyword>
<dbReference type="Pfam" id="PF01037">
    <property type="entry name" value="AsnC_trans_reg"/>
    <property type="match status" value="1"/>
</dbReference>
<dbReference type="GO" id="GO:0006355">
    <property type="term" value="P:regulation of DNA-templated transcription"/>
    <property type="evidence" value="ECO:0007669"/>
    <property type="project" value="UniProtKB-ARBA"/>
</dbReference>
<reference evidence="5" key="1">
    <citation type="submission" date="2020-10" db="EMBL/GenBank/DDBJ databases">
        <title>Paenihalocynthiibacter styelae gen. nov., sp. nov., isolated from stalked sea squirt Styela clava.</title>
        <authorList>
            <person name="Kim Y.-O."/>
            <person name="Yoon J.-H."/>
        </authorList>
    </citation>
    <scope>NUCLEOTIDE SEQUENCE</scope>
    <source>
        <strain evidence="5">MYP1-1</strain>
    </source>
</reference>
<comment type="caution">
    <text evidence="5">The sequence shown here is derived from an EMBL/GenBank/DDBJ whole genome shotgun (WGS) entry which is preliminary data.</text>
</comment>
<dbReference type="InterPro" id="IPR019887">
    <property type="entry name" value="Tscrpt_reg_AsnC/Lrp_C"/>
</dbReference>
<protein>
    <submittedName>
        <fullName evidence="5">Lrp/AsnC family transcriptional regulator</fullName>
    </submittedName>
</protein>
<dbReference type="Pfam" id="PF13404">
    <property type="entry name" value="HTH_AsnC-type"/>
    <property type="match status" value="1"/>
</dbReference>
<dbReference type="Gene3D" id="3.30.70.920">
    <property type="match status" value="1"/>
</dbReference>
<dbReference type="InterPro" id="IPR000485">
    <property type="entry name" value="AsnC-type_HTH_dom"/>
</dbReference>
<dbReference type="Proteomes" id="UP000640583">
    <property type="component" value="Unassembled WGS sequence"/>
</dbReference>
<gene>
    <name evidence="5" type="ORF">H1D41_05125</name>
</gene>
<dbReference type="InterPro" id="IPR036390">
    <property type="entry name" value="WH_DNA-bd_sf"/>
</dbReference>
<dbReference type="InterPro" id="IPR011991">
    <property type="entry name" value="ArsR-like_HTH"/>
</dbReference>
<name>A0A8J7IIB6_9RHOB</name>
<evidence type="ECO:0000259" key="4">
    <source>
        <dbReference type="PROSITE" id="PS50956"/>
    </source>
</evidence>
<keyword evidence="6" id="KW-1185">Reference proteome</keyword>
<dbReference type="GO" id="GO:0043200">
    <property type="term" value="P:response to amino acid"/>
    <property type="evidence" value="ECO:0007669"/>
    <property type="project" value="TreeGrafter"/>
</dbReference>
<keyword evidence="2" id="KW-0238">DNA-binding</keyword>
<dbReference type="Gene3D" id="1.10.10.10">
    <property type="entry name" value="Winged helix-like DNA-binding domain superfamily/Winged helix DNA-binding domain"/>
    <property type="match status" value="1"/>
</dbReference>
<dbReference type="InterPro" id="IPR011008">
    <property type="entry name" value="Dimeric_a/b-barrel"/>
</dbReference>
<dbReference type="EMBL" id="JADCKQ010000003">
    <property type="protein sequence ID" value="MBI1493013.1"/>
    <property type="molecule type" value="Genomic_DNA"/>
</dbReference>
<evidence type="ECO:0000256" key="1">
    <source>
        <dbReference type="ARBA" id="ARBA00023015"/>
    </source>
</evidence>
<evidence type="ECO:0000256" key="3">
    <source>
        <dbReference type="ARBA" id="ARBA00023163"/>
    </source>
</evidence>
<keyword evidence="3" id="KW-0804">Transcription</keyword>
<sequence length="145" mass="16027">MGDTFAMDEIDHKIIELLSEDARMATSDIARMLSVSRATVSTRIDRLRDRGVIRRFTVELGENEDSGLIPALLLIRLKPGDSRPVVAKLKKIPGLRDICALNGTYDLAAEIVVGSLSALDDTLAKIRMFPDVAETNCSVRLRRFA</sequence>
<dbReference type="PANTHER" id="PTHR30154:SF34">
    <property type="entry name" value="TRANSCRIPTIONAL REGULATOR AZLB"/>
    <property type="match status" value="1"/>
</dbReference>
<dbReference type="PROSITE" id="PS50956">
    <property type="entry name" value="HTH_ASNC_2"/>
    <property type="match status" value="1"/>
</dbReference>
<evidence type="ECO:0000313" key="6">
    <source>
        <dbReference type="Proteomes" id="UP000640583"/>
    </source>
</evidence>
<dbReference type="AlphaFoldDB" id="A0A8J7IIB6"/>
<organism evidence="5 6">
    <name type="scientific">Halocynthiibacter styelae</name>
    <dbReference type="NCBI Taxonomy" id="2761955"/>
    <lineage>
        <taxon>Bacteria</taxon>
        <taxon>Pseudomonadati</taxon>
        <taxon>Pseudomonadota</taxon>
        <taxon>Alphaproteobacteria</taxon>
        <taxon>Rhodobacterales</taxon>
        <taxon>Paracoccaceae</taxon>
        <taxon>Halocynthiibacter</taxon>
    </lineage>
</organism>
<dbReference type="RefSeq" id="WP_228847877.1">
    <property type="nucleotide sequence ID" value="NZ_JADCKQ010000003.1"/>
</dbReference>
<dbReference type="InterPro" id="IPR019888">
    <property type="entry name" value="Tscrpt_reg_AsnC-like"/>
</dbReference>
<evidence type="ECO:0000313" key="5">
    <source>
        <dbReference type="EMBL" id="MBI1493013.1"/>
    </source>
</evidence>
<dbReference type="SUPFAM" id="SSF54909">
    <property type="entry name" value="Dimeric alpha+beta barrel"/>
    <property type="match status" value="1"/>
</dbReference>
<dbReference type="SMART" id="SM00344">
    <property type="entry name" value="HTH_ASNC"/>
    <property type="match status" value="1"/>
</dbReference>
<dbReference type="GO" id="GO:0005829">
    <property type="term" value="C:cytosol"/>
    <property type="evidence" value="ECO:0007669"/>
    <property type="project" value="TreeGrafter"/>
</dbReference>
<dbReference type="PRINTS" id="PR00033">
    <property type="entry name" value="HTHASNC"/>
</dbReference>
<dbReference type="InterPro" id="IPR036388">
    <property type="entry name" value="WH-like_DNA-bd_sf"/>
</dbReference>
<evidence type="ECO:0000256" key="2">
    <source>
        <dbReference type="ARBA" id="ARBA00023125"/>
    </source>
</evidence>
<dbReference type="SUPFAM" id="SSF46785">
    <property type="entry name" value="Winged helix' DNA-binding domain"/>
    <property type="match status" value="1"/>
</dbReference>
<accession>A0A8J7IIB6</accession>
<dbReference type="CDD" id="cd00090">
    <property type="entry name" value="HTH_ARSR"/>
    <property type="match status" value="1"/>
</dbReference>